<dbReference type="AlphaFoldDB" id="A0AAW2FBM1"/>
<accession>A0AAW2FBM1</accession>
<gene>
    <name evidence="1" type="ORF">PUN28_012473</name>
</gene>
<dbReference type="EMBL" id="JADYXP020000012">
    <property type="protein sequence ID" value="KAL0113334.1"/>
    <property type="molecule type" value="Genomic_DNA"/>
</dbReference>
<organism evidence="1 2">
    <name type="scientific">Cardiocondyla obscurior</name>
    <dbReference type="NCBI Taxonomy" id="286306"/>
    <lineage>
        <taxon>Eukaryota</taxon>
        <taxon>Metazoa</taxon>
        <taxon>Ecdysozoa</taxon>
        <taxon>Arthropoda</taxon>
        <taxon>Hexapoda</taxon>
        <taxon>Insecta</taxon>
        <taxon>Pterygota</taxon>
        <taxon>Neoptera</taxon>
        <taxon>Endopterygota</taxon>
        <taxon>Hymenoptera</taxon>
        <taxon>Apocrita</taxon>
        <taxon>Aculeata</taxon>
        <taxon>Formicoidea</taxon>
        <taxon>Formicidae</taxon>
        <taxon>Myrmicinae</taxon>
        <taxon>Cardiocondyla</taxon>
    </lineage>
</organism>
<sequence>MHLYYIYNAMIKPGNSDFRIFNILRYVCGLNVWRLVTIPHKFPAVRRDFADHLRGIISAAKITQALIRRISFVTAFSAIKLISYDEILHIKISLDREPKRDTSINVS</sequence>
<evidence type="ECO:0000313" key="1">
    <source>
        <dbReference type="EMBL" id="KAL0113334.1"/>
    </source>
</evidence>
<keyword evidence="2" id="KW-1185">Reference proteome</keyword>
<dbReference type="Proteomes" id="UP001430953">
    <property type="component" value="Unassembled WGS sequence"/>
</dbReference>
<evidence type="ECO:0000313" key="2">
    <source>
        <dbReference type="Proteomes" id="UP001430953"/>
    </source>
</evidence>
<protein>
    <submittedName>
        <fullName evidence="1">Uncharacterized protein</fullName>
    </submittedName>
</protein>
<proteinExistence type="predicted"/>
<name>A0AAW2FBM1_9HYME</name>
<reference evidence="1 2" key="1">
    <citation type="submission" date="2023-03" db="EMBL/GenBank/DDBJ databases">
        <title>High recombination rates correlate with genetic variation in Cardiocondyla obscurior ants.</title>
        <authorList>
            <person name="Errbii M."/>
        </authorList>
    </citation>
    <scope>NUCLEOTIDE SEQUENCE [LARGE SCALE GENOMIC DNA]</scope>
    <source>
        <strain evidence="1">Alpha-2009</strain>
        <tissue evidence="1">Whole body</tissue>
    </source>
</reference>
<comment type="caution">
    <text evidence="1">The sequence shown here is derived from an EMBL/GenBank/DDBJ whole genome shotgun (WGS) entry which is preliminary data.</text>
</comment>